<protein>
    <recommendedName>
        <fullName evidence="1">DUF6881 domain-containing protein</fullName>
    </recommendedName>
</protein>
<dbReference type="RefSeq" id="WP_232182442.1">
    <property type="nucleotide sequence ID" value="NZ_JAIOAP010000001.1"/>
</dbReference>
<accession>A0ABV1KMP5</accession>
<organism evidence="2 3">
    <name type="scientific">Cohnella silvisoli</name>
    <dbReference type="NCBI Taxonomy" id="2873699"/>
    <lineage>
        <taxon>Bacteria</taxon>
        <taxon>Bacillati</taxon>
        <taxon>Bacillota</taxon>
        <taxon>Bacilli</taxon>
        <taxon>Bacillales</taxon>
        <taxon>Paenibacillaceae</taxon>
        <taxon>Cohnella</taxon>
    </lineage>
</organism>
<comment type="caution">
    <text evidence="2">The sequence shown here is derived from an EMBL/GenBank/DDBJ whole genome shotgun (WGS) entry which is preliminary data.</text>
</comment>
<dbReference type="Proteomes" id="UP001493487">
    <property type="component" value="Unassembled WGS sequence"/>
</dbReference>
<name>A0ABV1KMP5_9BACL</name>
<keyword evidence="3" id="KW-1185">Reference proteome</keyword>
<dbReference type="InterPro" id="IPR049248">
    <property type="entry name" value="DUF6881"/>
</dbReference>
<dbReference type="Pfam" id="PF21812">
    <property type="entry name" value="DUF6881"/>
    <property type="match status" value="1"/>
</dbReference>
<feature type="domain" description="DUF6881" evidence="1">
    <location>
        <begin position="2"/>
        <end position="90"/>
    </location>
</feature>
<proteinExistence type="predicted"/>
<reference evidence="2 3" key="1">
    <citation type="journal article" date="2023" name="Genome Announc.">
        <title>Pan-Genome Analyses of the Genus Cohnella and Proposal of the Novel Species Cohnella silvisoli sp. nov., Isolated from Forest Soil.</title>
        <authorList>
            <person name="Wang C."/>
            <person name="Mao L."/>
            <person name="Bao G."/>
            <person name="Zhu H."/>
        </authorList>
    </citation>
    <scope>NUCLEOTIDE SEQUENCE [LARGE SCALE GENOMIC DNA]</scope>
    <source>
        <strain evidence="2 3">NL03-T5-1</strain>
    </source>
</reference>
<dbReference type="EMBL" id="JASKHM010000001">
    <property type="protein sequence ID" value="MEQ4481088.1"/>
    <property type="molecule type" value="Genomic_DNA"/>
</dbReference>
<sequence>MKYILVEWIHNNIEEPIVIYCELDEHGFEIRKVEVYKNGEYGVASNEIEWNNSFLSYEPLPSIEEIGRDSQFRPKIINEKEFQTVWEEAVKSIK</sequence>
<gene>
    <name evidence="2" type="ORF">QJS35_01630</name>
</gene>
<evidence type="ECO:0000259" key="1">
    <source>
        <dbReference type="Pfam" id="PF21812"/>
    </source>
</evidence>
<evidence type="ECO:0000313" key="2">
    <source>
        <dbReference type="EMBL" id="MEQ4481088.1"/>
    </source>
</evidence>
<evidence type="ECO:0000313" key="3">
    <source>
        <dbReference type="Proteomes" id="UP001493487"/>
    </source>
</evidence>